<keyword evidence="2" id="KW-1185">Reference proteome</keyword>
<name>A0A1E4TAJ6_9ASCO</name>
<evidence type="ECO:0000313" key="2">
    <source>
        <dbReference type="Proteomes" id="UP000095023"/>
    </source>
</evidence>
<accession>A0A1E4TAJ6</accession>
<proteinExistence type="predicted"/>
<evidence type="ECO:0000313" key="1">
    <source>
        <dbReference type="EMBL" id="ODV88782.1"/>
    </source>
</evidence>
<protein>
    <submittedName>
        <fullName evidence="1">Uncharacterized protein</fullName>
    </submittedName>
</protein>
<organism evidence="1 2">
    <name type="scientific">Tortispora caseinolytica NRRL Y-17796</name>
    <dbReference type="NCBI Taxonomy" id="767744"/>
    <lineage>
        <taxon>Eukaryota</taxon>
        <taxon>Fungi</taxon>
        <taxon>Dikarya</taxon>
        <taxon>Ascomycota</taxon>
        <taxon>Saccharomycotina</taxon>
        <taxon>Trigonopsidomycetes</taxon>
        <taxon>Trigonopsidales</taxon>
        <taxon>Trigonopsidaceae</taxon>
        <taxon>Tortispora</taxon>
    </lineage>
</organism>
<dbReference type="EMBL" id="KV453843">
    <property type="protein sequence ID" value="ODV88782.1"/>
    <property type="molecule type" value="Genomic_DNA"/>
</dbReference>
<dbReference type="AlphaFoldDB" id="A0A1E4TAJ6"/>
<dbReference type="Proteomes" id="UP000095023">
    <property type="component" value="Unassembled WGS sequence"/>
</dbReference>
<gene>
    <name evidence="1" type="ORF">CANCADRAFT_32264</name>
</gene>
<sequence>MANFSENRTQIFSKQISGSMAKSFRWSAQPSPGTRPISAQLKQRLKQPIIAIPIRKY</sequence>
<reference evidence="2" key="1">
    <citation type="submission" date="2016-02" db="EMBL/GenBank/DDBJ databases">
        <title>Comparative genomics of biotechnologically important yeasts.</title>
        <authorList>
            <consortium name="DOE Joint Genome Institute"/>
            <person name="Riley R."/>
            <person name="Haridas S."/>
            <person name="Wolfe K.H."/>
            <person name="Lopes M.R."/>
            <person name="Hittinger C.T."/>
            <person name="Goker M."/>
            <person name="Salamov A."/>
            <person name="Wisecaver J."/>
            <person name="Long T.M."/>
            <person name="Aerts A.L."/>
            <person name="Barry K."/>
            <person name="Choi C."/>
            <person name="Clum A."/>
            <person name="Coughlan A.Y."/>
            <person name="Deshpande S."/>
            <person name="Douglass A.P."/>
            <person name="Hanson S.J."/>
            <person name="Klenk H.-P."/>
            <person name="Labutti K."/>
            <person name="Lapidus A."/>
            <person name="Lindquist E."/>
            <person name="Lipzen A."/>
            <person name="Meier-Kolthoff J.P."/>
            <person name="Ohm R.A."/>
            <person name="Otillar R.P."/>
            <person name="Pangilinan J."/>
            <person name="Peng Y."/>
            <person name="Rokas A."/>
            <person name="Rosa C.A."/>
            <person name="Scheuner C."/>
            <person name="Sibirny A.A."/>
            <person name="Slot J.C."/>
            <person name="Stielow J.B."/>
            <person name="Sun H."/>
            <person name="Kurtzman C.P."/>
            <person name="Blackwell M."/>
            <person name="Jeffries T.W."/>
            <person name="Grigoriev I.V."/>
        </authorList>
    </citation>
    <scope>NUCLEOTIDE SEQUENCE [LARGE SCALE GENOMIC DNA]</scope>
    <source>
        <strain evidence="2">NRRL Y-17796</strain>
    </source>
</reference>